<dbReference type="SMART" id="SM00774">
    <property type="entry name" value="WRKY"/>
    <property type="match status" value="1"/>
</dbReference>
<sequence>MTDIFWPGNLATRRKMVIKELMEGRKLANQILNLLLAKPGDIGSDQSAEDLVMKIMKSFSNSISILNLQLNEGEHDEVLASRTQADHISHVDAWKTEGREESCRSPSTVKDRRGRYKRRRTSETWIRNDLTRIGDGHSWRKYGQKTILNAKYPRSYFRCTHKYDQSCQAQKRVQRIQEDPPLYRTTYFRQHTCRKNFLIKAPEFILEDITTKKHTTPEEASTSNGIDAIKHEHPCFLSSTFPSIKKEFVEEKTCNNMNHNHSLSPDYIMSADHDHLMASEASTHVSRTTTFSSSSLLTDHGNVLSGMMESVGFDDDILQFLSDGFQ</sequence>
<dbReference type="GO" id="GO:0005634">
    <property type="term" value="C:nucleus"/>
    <property type="evidence" value="ECO:0007669"/>
    <property type="project" value="UniProtKB-SubCell"/>
</dbReference>
<keyword evidence="3 9" id="KW-0238">DNA-binding</keyword>
<dbReference type="InterPro" id="IPR003657">
    <property type="entry name" value="WRKY_dom"/>
</dbReference>
<dbReference type="KEGG" id="zju:107430984"/>
<dbReference type="InterPro" id="IPR036576">
    <property type="entry name" value="WRKY_dom_sf"/>
</dbReference>
<dbReference type="SUPFAM" id="SSF118290">
    <property type="entry name" value="WRKY DNA-binding domain"/>
    <property type="match status" value="1"/>
</dbReference>
<keyword evidence="5" id="KW-0539">Nucleus</keyword>
<evidence type="ECO:0000256" key="3">
    <source>
        <dbReference type="ARBA" id="ARBA00023125"/>
    </source>
</evidence>
<reference evidence="9" key="1">
    <citation type="submission" date="2025-08" db="UniProtKB">
        <authorList>
            <consortium name="RefSeq"/>
        </authorList>
    </citation>
    <scope>IDENTIFICATION</scope>
    <source>
        <tissue evidence="9">Seedling</tissue>
    </source>
</reference>
<evidence type="ECO:0000256" key="4">
    <source>
        <dbReference type="ARBA" id="ARBA00023163"/>
    </source>
</evidence>
<gene>
    <name evidence="9" type="primary">LOC107430984</name>
</gene>
<evidence type="ECO:0000313" key="9">
    <source>
        <dbReference type="RefSeq" id="XP_015897347.3"/>
    </source>
</evidence>
<evidence type="ECO:0000259" key="7">
    <source>
        <dbReference type="PROSITE" id="PS50811"/>
    </source>
</evidence>
<dbReference type="Proteomes" id="UP001652623">
    <property type="component" value="Chromosome 6"/>
</dbReference>
<dbReference type="Gene3D" id="2.20.25.80">
    <property type="entry name" value="WRKY domain"/>
    <property type="match status" value="1"/>
</dbReference>
<evidence type="ECO:0000256" key="2">
    <source>
        <dbReference type="ARBA" id="ARBA00023015"/>
    </source>
</evidence>
<dbReference type="GO" id="GO:0043565">
    <property type="term" value="F:sequence-specific DNA binding"/>
    <property type="evidence" value="ECO:0007669"/>
    <property type="project" value="InterPro"/>
</dbReference>
<organism evidence="8 9">
    <name type="scientific">Ziziphus jujuba</name>
    <name type="common">Chinese jujube</name>
    <name type="synonym">Ziziphus sativa</name>
    <dbReference type="NCBI Taxonomy" id="326968"/>
    <lineage>
        <taxon>Eukaryota</taxon>
        <taxon>Viridiplantae</taxon>
        <taxon>Streptophyta</taxon>
        <taxon>Embryophyta</taxon>
        <taxon>Tracheophyta</taxon>
        <taxon>Spermatophyta</taxon>
        <taxon>Magnoliopsida</taxon>
        <taxon>eudicotyledons</taxon>
        <taxon>Gunneridae</taxon>
        <taxon>Pentapetalae</taxon>
        <taxon>rosids</taxon>
        <taxon>fabids</taxon>
        <taxon>Rosales</taxon>
        <taxon>Rhamnaceae</taxon>
        <taxon>Paliureae</taxon>
        <taxon>Ziziphus</taxon>
    </lineage>
</organism>
<keyword evidence="8" id="KW-1185">Reference proteome</keyword>
<dbReference type="GeneID" id="107430984"/>
<evidence type="ECO:0000256" key="1">
    <source>
        <dbReference type="ARBA" id="ARBA00004123"/>
    </source>
</evidence>
<evidence type="ECO:0000256" key="5">
    <source>
        <dbReference type="ARBA" id="ARBA00023242"/>
    </source>
</evidence>
<dbReference type="PANTHER" id="PTHR31282">
    <property type="entry name" value="WRKY TRANSCRIPTION FACTOR 21-RELATED"/>
    <property type="match status" value="1"/>
</dbReference>
<feature type="region of interest" description="Disordered" evidence="6">
    <location>
        <begin position="96"/>
        <end position="115"/>
    </location>
</feature>
<dbReference type="PROSITE" id="PS50811">
    <property type="entry name" value="WRKY"/>
    <property type="match status" value="1"/>
</dbReference>
<evidence type="ECO:0000313" key="8">
    <source>
        <dbReference type="Proteomes" id="UP001652623"/>
    </source>
</evidence>
<keyword evidence="4" id="KW-0804">Transcription</keyword>
<protein>
    <submittedName>
        <fullName evidence="9">WRKY DNA-binding transcription factor 70</fullName>
    </submittedName>
</protein>
<accession>A0A6P4AMD9</accession>
<evidence type="ECO:0000256" key="6">
    <source>
        <dbReference type="SAM" id="MobiDB-lite"/>
    </source>
</evidence>
<proteinExistence type="predicted"/>
<dbReference type="FunCoup" id="A0A6P4AMD9">
    <property type="interactions" value="216"/>
</dbReference>
<feature type="domain" description="WRKY" evidence="7">
    <location>
        <begin position="128"/>
        <end position="191"/>
    </location>
</feature>
<dbReference type="Pfam" id="PF03106">
    <property type="entry name" value="WRKY"/>
    <property type="match status" value="1"/>
</dbReference>
<dbReference type="GO" id="GO:0003700">
    <property type="term" value="F:DNA-binding transcription factor activity"/>
    <property type="evidence" value="ECO:0007669"/>
    <property type="project" value="InterPro"/>
</dbReference>
<dbReference type="RefSeq" id="XP_015897347.3">
    <property type="nucleotide sequence ID" value="XM_016041861.4"/>
</dbReference>
<dbReference type="InterPro" id="IPR044810">
    <property type="entry name" value="WRKY_plant"/>
</dbReference>
<name>A0A6P4AMD9_ZIZJJ</name>
<dbReference type="InParanoid" id="A0A6P4AMD9"/>
<keyword evidence="2" id="KW-0805">Transcription regulation</keyword>
<dbReference type="AlphaFoldDB" id="A0A6P4AMD9"/>
<comment type="subcellular location">
    <subcellularLocation>
        <location evidence="1">Nucleus</location>
    </subcellularLocation>
</comment>